<dbReference type="FunFam" id="1.10.10.60:FF:000010">
    <property type="entry name" value="Transcriptional activator Myb isoform A"/>
    <property type="match status" value="1"/>
</dbReference>
<feature type="domain" description="Myb-like" evidence="3">
    <location>
        <begin position="59"/>
        <end position="109"/>
    </location>
</feature>
<keyword evidence="1" id="KW-0677">Repeat</keyword>
<dbReference type="Proteomes" id="UP001162131">
    <property type="component" value="Unassembled WGS sequence"/>
</dbReference>
<protein>
    <recommendedName>
        <fullName evidence="7">Myb-like DNA-binding domain containing protein</fullName>
    </recommendedName>
</protein>
<dbReference type="PANTHER" id="PTHR45614">
    <property type="entry name" value="MYB PROTEIN-RELATED"/>
    <property type="match status" value="1"/>
</dbReference>
<dbReference type="PROSITE" id="PS50090">
    <property type="entry name" value="MYB_LIKE"/>
    <property type="match status" value="2"/>
</dbReference>
<dbReference type="PANTHER" id="PTHR45614:SF274">
    <property type="entry name" value="MYB-LIKE DNA-BINDING PROTEIN"/>
    <property type="match status" value="1"/>
</dbReference>
<proteinExistence type="predicted"/>
<dbReference type="SUPFAM" id="SSF46689">
    <property type="entry name" value="Homeodomain-like"/>
    <property type="match status" value="1"/>
</dbReference>
<evidence type="ECO:0000313" key="5">
    <source>
        <dbReference type="EMBL" id="CAG9313324.1"/>
    </source>
</evidence>
<dbReference type="InterPro" id="IPR050560">
    <property type="entry name" value="MYB_TF"/>
</dbReference>
<dbReference type="GO" id="GO:0000978">
    <property type="term" value="F:RNA polymerase II cis-regulatory region sequence-specific DNA binding"/>
    <property type="evidence" value="ECO:0007669"/>
    <property type="project" value="TreeGrafter"/>
</dbReference>
<comment type="caution">
    <text evidence="5">The sequence shown here is derived from an EMBL/GenBank/DDBJ whole genome shotgun (WGS) entry which is preliminary data.</text>
</comment>
<name>A0AAU9IED0_9CILI</name>
<dbReference type="SMART" id="SM00717">
    <property type="entry name" value="SANT"/>
    <property type="match status" value="2"/>
</dbReference>
<dbReference type="EMBL" id="CAJZBQ010000010">
    <property type="protein sequence ID" value="CAG9313324.1"/>
    <property type="molecule type" value="Genomic_DNA"/>
</dbReference>
<feature type="domain" description="HTH myb-type" evidence="4">
    <location>
        <begin position="1"/>
        <end position="62"/>
    </location>
</feature>
<dbReference type="AlphaFoldDB" id="A0AAU9IED0"/>
<accession>A0AAU9IED0</accession>
<evidence type="ECO:0000259" key="3">
    <source>
        <dbReference type="PROSITE" id="PS50090"/>
    </source>
</evidence>
<evidence type="ECO:0008006" key="7">
    <source>
        <dbReference type="Google" id="ProtNLM"/>
    </source>
</evidence>
<keyword evidence="6" id="KW-1185">Reference proteome</keyword>
<evidence type="ECO:0000259" key="4">
    <source>
        <dbReference type="PROSITE" id="PS51294"/>
    </source>
</evidence>
<dbReference type="GO" id="GO:0000981">
    <property type="term" value="F:DNA-binding transcription factor activity, RNA polymerase II-specific"/>
    <property type="evidence" value="ECO:0007669"/>
    <property type="project" value="TreeGrafter"/>
</dbReference>
<evidence type="ECO:0000256" key="2">
    <source>
        <dbReference type="ARBA" id="ARBA00023125"/>
    </source>
</evidence>
<sequence length="233" mass="27475">MSNSSRKPWNQDEDDAIRSLVEEHGIKQWSLIASLLVDRYGIKGRTGKQCRERWHNHLDPNVKKDHWTFDEEKIIFDYQRANGNKWSELTNLLPGRSDNAIKNHFYSTIRKNLRRFNKRKPSSERINLTTKDVIQSPEHLNILINFHLETNTRNCSFENKELRRSNRLNLKRDIELITTNLKENDINYEASSILYSLFEDNKKASKPHIICPSVPKDIFDPLNFLTNISVKSK</sequence>
<keyword evidence="2" id="KW-0238">DNA-binding</keyword>
<feature type="domain" description="Myb-like" evidence="3">
    <location>
        <begin position="1"/>
        <end position="58"/>
    </location>
</feature>
<organism evidence="5 6">
    <name type="scientific">Blepharisma stoltei</name>
    <dbReference type="NCBI Taxonomy" id="1481888"/>
    <lineage>
        <taxon>Eukaryota</taxon>
        <taxon>Sar</taxon>
        <taxon>Alveolata</taxon>
        <taxon>Ciliophora</taxon>
        <taxon>Postciliodesmatophora</taxon>
        <taxon>Heterotrichea</taxon>
        <taxon>Heterotrichida</taxon>
        <taxon>Blepharismidae</taxon>
        <taxon>Blepharisma</taxon>
    </lineage>
</organism>
<evidence type="ECO:0000256" key="1">
    <source>
        <dbReference type="ARBA" id="ARBA00022737"/>
    </source>
</evidence>
<gene>
    <name evidence="5" type="ORF">BSTOLATCC_MIC8597</name>
</gene>
<dbReference type="PROSITE" id="PS51294">
    <property type="entry name" value="HTH_MYB"/>
    <property type="match status" value="2"/>
</dbReference>
<dbReference type="InterPro" id="IPR009057">
    <property type="entry name" value="Homeodomain-like_sf"/>
</dbReference>
<dbReference type="Pfam" id="PF00249">
    <property type="entry name" value="Myb_DNA-binding"/>
    <property type="match status" value="2"/>
</dbReference>
<dbReference type="GO" id="GO:0005634">
    <property type="term" value="C:nucleus"/>
    <property type="evidence" value="ECO:0007669"/>
    <property type="project" value="TreeGrafter"/>
</dbReference>
<dbReference type="CDD" id="cd00167">
    <property type="entry name" value="SANT"/>
    <property type="match status" value="2"/>
</dbReference>
<dbReference type="InterPro" id="IPR001005">
    <property type="entry name" value="SANT/Myb"/>
</dbReference>
<dbReference type="InterPro" id="IPR017930">
    <property type="entry name" value="Myb_dom"/>
</dbReference>
<feature type="domain" description="HTH myb-type" evidence="4">
    <location>
        <begin position="63"/>
        <end position="113"/>
    </location>
</feature>
<evidence type="ECO:0000313" key="6">
    <source>
        <dbReference type="Proteomes" id="UP001162131"/>
    </source>
</evidence>
<dbReference type="Gene3D" id="1.10.10.60">
    <property type="entry name" value="Homeodomain-like"/>
    <property type="match status" value="2"/>
</dbReference>
<reference evidence="5" key="1">
    <citation type="submission" date="2021-09" db="EMBL/GenBank/DDBJ databases">
        <authorList>
            <consortium name="AG Swart"/>
            <person name="Singh M."/>
            <person name="Singh A."/>
            <person name="Seah K."/>
            <person name="Emmerich C."/>
        </authorList>
    </citation>
    <scope>NUCLEOTIDE SEQUENCE</scope>
    <source>
        <strain evidence="5">ATCC30299</strain>
    </source>
</reference>